<dbReference type="AlphaFoldDB" id="A0A1G9MZ03"/>
<dbReference type="InterPro" id="IPR040162">
    <property type="entry name" value="MGST1-like"/>
</dbReference>
<evidence type="ECO:0000256" key="7">
    <source>
        <dbReference type="ARBA" id="ARBA00022989"/>
    </source>
</evidence>
<dbReference type="EC" id="2.5.1.18" evidence="3"/>
<comment type="catalytic activity">
    <reaction evidence="12">
        <text>RX + glutathione = an S-substituted glutathione + a halide anion + H(+)</text>
        <dbReference type="Rhea" id="RHEA:16437"/>
        <dbReference type="ChEBI" id="CHEBI:15378"/>
        <dbReference type="ChEBI" id="CHEBI:16042"/>
        <dbReference type="ChEBI" id="CHEBI:17792"/>
        <dbReference type="ChEBI" id="CHEBI:57925"/>
        <dbReference type="ChEBI" id="CHEBI:90779"/>
        <dbReference type="EC" id="2.5.1.18"/>
    </reaction>
    <physiologicalReaction direction="left-to-right" evidence="12">
        <dbReference type="Rhea" id="RHEA:16438"/>
    </physiologicalReaction>
</comment>
<evidence type="ECO:0000313" key="15">
    <source>
        <dbReference type="Proteomes" id="UP000199382"/>
    </source>
</evidence>
<keyword evidence="4 14" id="KW-0808">Transferase</keyword>
<dbReference type="GO" id="GO:0004364">
    <property type="term" value="F:glutathione transferase activity"/>
    <property type="evidence" value="ECO:0007669"/>
    <property type="project" value="UniProtKB-EC"/>
</dbReference>
<evidence type="ECO:0000256" key="12">
    <source>
        <dbReference type="ARBA" id="ARBA00049385"/>
    </source>
</evidence>
<dbReference type="Proteomes" id="UP000199382">
    <property type="component" value="Unassembled WGS sequence"/>
</dbReference>
<dbReference type="GO" id="GO:0016020">
    <property type="term" value="C:membrane"/>
    <property type="evidence" value="ECO:0007669"/>
    <property type="project" value="InterPro"/>
</dbReference>
<keyword evidence="6" id="KW-0256">Endoplasmic reticulum</keyword>
<evidence type="ECO:0000256" key="4">
    <source>
        <dbReference type="ARBA" id="ARBA00022679"/>
    </source>
</evidence>
<name>A0A1G9MZ03_9RHOB</name>
<evidence type="ECO:0000256" key="8">
    <source>
        <dbReference type="ARBA" id="ARBA00022990"/>
    </source>
</evidence>
<comment type="function">
    <text evidence="1">Conjugation of reduced glutathione to a wide number of exogenous and endogenous hydrophobic electrophiles.</text>
</comment>
<evidence type="ECO:0000256" key="9">
    <source>
        <dbReference type="ARBA" id="ARBA00023136"/>
    </source>
</evidence>
<dbReference type="SUPFAM" id="SSF161084">
    <property type="entry name" value="MAPEG domain-like"/>
    <property type="match status" value="1"/>
</dbReference>
<dbReference type="PANTHER" id="PTHR10689">
    <property type="entry name" value="MICROSOMAL GLUTATHIONE S-TRANSFERASE 1"/>
    <property type="match status" value="1"/>
</dbReference>
<accession>A0A1G9MZ03</accession>
<keyword evidence="9 13" id="KW-0472">Membrane</keyword>
<evidence type="ECO:0000256" key="1">
    <source>
        <dbReference type="ARBA" id="ARBA00003701"/>
    </source>
</evidence>
<keyword evidence="15" id="KW-1185">Reference proteome</keyword>
<feature type="transmembrane region" description="Helical" evidence="13">
    <location>
        <begin position="131"/>
        <end position="153"/>
    </location>
</feature>
<dbReference type="OrthoDB" id="6365081at2"/>
<evidence type="ECO:0000256" key="10">
    <source>
        <dbReference type="ARBA" id="ARBA00038540"/>
    </source>
</evidence>
<dbReference type="InterPro" id="IPR023352">
    <property type="entry name" value="MAPEG-like_dom_sf"/>
</dbReference>
<dbReference type="EMBL" id="FNEK01000115">
    <property type="protein sequence ID" value="SDL79117.1"/>
    <property type="molecule type" value="Genomic_DNA"/>
</dbReference>
<dbReference type="Gene3D" id="1.20.120.550">
    <property type="entry name" value="Membrane associated eicosanoid/glutathione metabolism-like domain"/>
    <property type="match status" value="1"/>
</dbReference>
<keyword evidence="7 13" id="KW-1133">Transmembrane helix</keyword>
<evidence type="ECO:0000256" key="13">
    <source>
        <dbReference type="SAM" id="Phobius"/>
    </source>
</evidence>
<organism evidence="14 15">
    <name type="scientific">Aliiruegeria lutimaris</name>
    <dbReference type="NCBI Taxonomy" id="571298"/>
    <lineage>
        <taxon>Bacteria</taxon>
        <taxon>Pseudomonadati</taxon>
        <taxon>Pseudomonadota</taxon>
        <taxon>Alphaproteobacteria</taxon>
        <taxon>Rhodobacterales</taxon>
        <taxon>Roseobacteraceae</taxon>
        <taxon>Aliiruegeria</taxon>
    </lineage>
</organism>
<keyword evidence="8" id="KW-0007">Acetylation</keyword>
<reference evidence="14 15" key="1">
    <citation type="submission" date="2016-10" db="EMBL/GenBank/DDBJ databases">
        <authorList>
            <person name="de Groot N.N."/>
        </authorList>
    </citation>
    <scope>NUCLEOTIDE SEQUENCE [LARGE SCALE GENOMIC DNA]</scope>
    <source>
        <strain evidence="14 15">DSM 25294</strain>
    </source>
</reference>
<evidence type="ECO:0000313" key="14">
    <source>
        <dbReference type="EMBL" id="SDL79117.1"/>
    </source>
</evidence>
<evidence type="ECO:0000256" key="2">
    <source>
        <dbReference type="ARBA" id="ARBA00004477"/>
    </source>
</evidence>
<comment type="subunit">
    <text evidence="10">Homotrimer; The trimer binds only one molecule of glutathione.</text>
</comment>
<dbReference type="InterPro" id="IPR001129">
    <property type="entry name" value="Membr-assoc_MAPEG"/>
</dbReference>
<evidence type="ECO:0000256" key="3">
    <source>
        <dbReference type="ARBA" id="ARBA00012452"/>
    </source>
</evidence>
<evidence type="ECO:0000256" key="11">
    <source>
        <dbReference type="ARBA" id="ARBA00039397"/>
    </source>
</evidence>
<evidence type="ECO:0000256" key="6">
    <source>
        <dbReference type="ARBA" id="ARBA00022824"/>
    </source>
</evidence>
<proteinExistence type="predicted"/>
<dbReference type="PANTHER" id="PTHR10689:SF6">
    <property type="entry name" value="MICROSOMAL GLUTATHIONE S-TRANSFERASE 1"/>
    <property type="match status" value="1"/>
</dbReference>
<dbReference type="Pfam" id="PF01124">
    <property type="entry name" value="MAPEG"/>
    <property type="match status" value="1"/>
</dbReference>
<feature type="transmembrane region" description="Helical" evidence="13">
    <location>
        <begin position="12"/>
        <end position="33"/>
    </location>
</feature>
<protein>
    <recommendedName>
        <fullName evidence="11">Microsomal glutathione S-transferase 1</fullName>
        <ecNumber evidence="3">2.5.1.18</ecNumber>
    </recommendedName>
</protein>
<keyword evidence="5 13" id="KW-0812">Transmembrane</keyword>
<dbReference type="RefSeq" id="WP_093164494.1">
    <property type="nucleotide sequence ID" value="NZ_FNEK01000115.1"/>
</dbReference>
<comment type="subcellular location">
    <subcellularLocation>
        <location evidence="2">Endoplasmic reticulum membrane</location>
        <topology evidence="2">Multi-pass membrane protein</topology>
    </subcellularLocation>
</comment>
<evidence type="ECO:0000256" key="5">
    <source>
        <dbReference type="ARBA" id="ARBA00022692"/>
    </source>
</evidence>
<dbReference type="STRING" id="571298.SAMN04488026_111511"/>
<gene>
    <name evidence="14" type="ORF">SAMN04488026_111511</name>
</gene>
<sequence length="155" mass="17107">MSTLTMQNPVFVIYMIAAALMVLKVMGQGWVTVYRMLKVGSGWASAEDLRPGLINRNPNPSQLEINDYVDRSRRIHRNDLENIPAFLAMGLLFVIAGPSTLLAGVLMYGFVAARLLHTLAYTTQQSHEVRATLYTVGSLAVIAMAVYVLWVALGH</sequence>
<feature type="transmembrane region" description="Helical" evidence="13">
    <location>
        <begin position="83"/>
        <end position="111"/>
    </location>
</feature>